<evidence type="ECO:0000313" key="6">
    <source>
        <dbReference type="Proteomes" id="UP000214603"/>
    </source>
</evidence>
<dbReference type="InterPro" id="IPR050411">
    <property type="entry name" value="AlphaKG_dependent_hydroxylases"/>
</dbReference>
<protein>
    <submittedName>
        <fullName evidence="5">Taurine catabolism dioxygenase TauD</fullName>
    </submittedName>
</protein>
<dbReference type="InterPro" id="IPR042098">
    <property type="entry name" value="TauD-like_sf"/>
</dbReference>
<keyword evidence="3" id="KW-0045">Antibiotic biosynthesis</keyword>
<proteinExistence type="predicted"/>
<evidence type="ECO:0000256" key="3">
    <source>
        <dbReference type="ARBA" id="ARBA00023194"/>
    </source>
</evidence>
<evidence type="ECO:0000259" key="4">
    <source>
        <dbReference type="Pfam" id="PF02668"/>
    </source>
</evidence>
<keyword evidence="6" id="KW-1185">Reference proteome</keyword>
<keyword evidence="2" id="KW-0560">Oxidoreductase</keyword>
<dbReference type="Gene3D" id="3.60.130.10">
    <property type="entry name" value="Clavaminate synthase-like"/>
    <property type="match status" value="1"/>
</dbReference>
<accession>A0A225M5X3</accession>
<comment type="cofactor">
    <cofactor evidence="1">
        <name>Fe(2+)</name>
        <dbReference type="ChEBI" id="CHEBI:29033"/>
    </cofactor>
</comment>
<name>A0A225M5X3_9BURK</name>
<reference evidence="6" key="1">
    <citation type="submission" date="2017-06" db="EMBL/GenBank/DDBJ databases">
        <title>Herbaspirillum phytohormonus sp. nov., isolated from the root nodule of Robinia pseudoacacia in lead-zinc mine.</title>
        <authorList>
            <person name="Fan M."/>
            <person name="Lin Y."/>
        </authorList>
    </citation>
    <scope>NUCLEOTIDE SEQUENCE [LARGE SCALE GENOMIC DNA]</scope>
    <source>
        <strain evidence="6">SC-089</strain>
    </source>
</reference>
<dbReference type="PANTHER" id="PTHR10696:SF56">
    <property type="entry name" value="TAUD_TFDA-LIKE DOMAIN-CONTAINING PROTEIN"/>
    <property type="match status" value="1"/>
</dbReference>
<dbReference type="AlphaFoldDB" id="A0A225M5X3"/>
<dbReference type="SUPFAM" id="SSF51197">
    <property type="entry name" value="Clavaminate synthase-like"/>
    <property type="match status" value="1"/>
</dbReference>
<evidence type="ECO:0000313" key="5">
    <source>
        <dbReference type="EMBL" id="OWT56744.1"/>
    </source>
</evidence>
<dbReference type="GO" id="GO:0016706">
    <property type="term" value="F:2-oxoglutarate-dependent dioxygenase activity"/>
    <property type="evidence" value="ECO:0007669"/>
    <property type="project" value="UniProtKB-ARBA"/>
</dbReference>
<feature type="domain" description="TauD/TfdA-like" evidence="4">
    <location>
        <begin position="86"/>
        <end position="322"/>
    </location>
</feature>
<dbReference type="EMBL" id="NJIH01000010">
    <property type="protein sequence ID" value="OWT56744.1"/>
    <property type="molecule type" value="Genomic_DNA"/>
</dbReference>
<sequence length="353" mass="39409">MMKMESTKSIQRKPAKFGEPVVDPAAWLPADLAATDEWMHDWNATELRALQDMARTVRRRIGDDPNGLLALDKQAFDLGPCESVVRKAFTLLRDGPGLALLRGLPVQEMDPVDVAIIYWGIGRHLGQARSNNPGGDMLGHVTDLGKTQADPTSRGYQTREAMDYHCDQASIVGLICIRAACSGGLSKIASSVSVYNELLRRSPSSVEILSKPLCWTKHGEVDPGEPGFYESAVFSVLDDMLCTSFGPKHIYKGHDLPEAPDLTRQQRSAIGLAEDIAEELHYEMELLRGDMQFLNNYVVLHTRTAYQDWPEPERKRLLWRLWLSAPDLRPATAYVKQWDAGIVLGSTQERILL</sequence>
<dbReference type="PANTHER" id="PTHR10696">
    <property type="entry name" value="GAMMA-BUTYROBETAINE HYDROXYLASE-RELATED"/>
    <property type="match status" value="1"/>
</dbReference>
<organism evidence="5 6">
    <name type="scientific">Candidimonas nitroreducens</name>
    <dbReference type="NCBI Taxonomy" id="683354"/>
    <lineage>
        <taxon>Bacteria</taxon>
        <taxon>Pseudomonadati</taxon>
        <taxon>Pseudomonadota</taxon>
        <taxon>Betaproteobacteria</taxon>
        <taxon>Burkholderiales</taxon>
        <taxon>Alcaligenaceae</taxon>
        <taxon>Candidimonas</taxon>
    </lineage>
</organism>
<comment type="caution">
    <text evidence="5">The sequence shown here is derived from an EMBL/GenBank/DDBJ whole genome shotgun (WGS) entry which is preliminary data.</text>
</comment>
<dbReference type="Proteomes" id="UP000214603">
    <property type="component" value="Unassembled WGS sequence"/>
</dbReference>
<dbReference type="Pfam" id="PF02668">
    <property type="entry name" value="TauD"/>
    <property type="match status" value="1"/>
</dbReference>
<keyword evidence="5" id="KW-0223">Dioxygenase</keyword>
<dbReference type="InterPro" id="IPR003819">
    <property type="entry name" value="TauD/TfdA-like"/>
</dbReference>
<evidence type="ECO:0000256" key="1">
    <source>
        <dbReference type="ARBA" id="ARBA00001954"/>
    </source>
</evidence>
<dbReference type="GO" id="GO:0017000">
    <property type="term" value="P:antibiotic biosynthetic process"/>
    <property type="evidence" value="ECO:0007669"/>
    <property type="project" value="UniProtKB-KW"/>
</dbReference>
<gene>
    <name evidence="5" type="ORF">CEY11_17730</name>
</gene>
<evidence type="ECO:0000256" key="2">
    <source>
        <dbReference type="ARBA" id="ARBA00023002"/>
    </source>
</evidence>